<dbReference type="AlphaFoldDB" id="A0A2G2YZ66"/>
<dbReference type="OMA" id="DDEMPRC"/>
<feature type="region of interest" description="Disordered" evidence="1">
    <location>
        <begin position="148"/>
        <end position="170"/>
    </location>
</feature>
<evidence type="ECO:0000313" key="3">
    <source>
        <dbReference type="EMBL" id="PHT75024.1"/>
    </source>
</evidence>
<keyword evidence="4" id="KW-1185">Reference proteome</keyword>
<dbReference type="InterPro" id="IPR024593">
    <property type="entry name" value="DUF3444"/>
</dbReference>
<evidence type="ECO:0000256" key="1">
    <source>
        <dbReference type="SAM" id="MobiDB-lite"/>
    </source>
</evidence>
<sequence length="499" mass="55783">MGTEDKTLFCFCHLGWNTKVLPDGSTSYVGGITCQVIVKTGTKYHDLVNAVFERLCIDPSNIILHFTVKLDTSQLIELRDQEDVNTLLQFNDSFAHVYASSLEVKPYSMPPSGGAKEIDFFVVSDSKPDATPAGDDENVLGSPLKKARFQSAGDSKPQQKEAVGDDGQKQASATKSCSSYVASGQPSGAAAKVEDIVYSDSETDATSDSNPPEDEYLYPDFSDFDQLRAENCFANDQIWACYDADDEMPRCYALIKNVSRPEFKIKLRWLEPNPEYPREQAWVRGLLPVGTGKFKCGRAGSIEYTSVLRLFSHQVSYLKGRKGPYLIYPRKGEIWALFKDWNIDWIDSPSNHREYKYEVVEILSDYEYGVGFLVGYLDKVSGFVSLFQSTKPTVVDTFFIKPNDYFRFSHRAPSFKMNATEGEGVPEGSFELDIYALPINLDDIWYPGKVEEDSSTADSEPVENFWSAVPPGTRDVSRTPDDATTPLGSGNLRGIHAYR</sequence>
<evidence type="ECO:0000313" key="4">
    <source>
        <dbReference type="Proteomes" id="UP000222542"/>
    </source>
</evidence>
<organism evidence="3 4">
    <name type="scientific">Capsicum annuum</name>
    <name type="common">Capsicum pepper</name>
    <dbReference type="NCBI Taxonomy" id="4072"/>
    <lineage>
        <taxon>Eukaryota</taxon>
        <taxon>Viridiplantae</taxon>
        <taxon>Streptophyta</taxon>
        <taxon>Embryophyta</taxon>
        <taxon>Tracheophyta</taxon>
        <taxon>Spermatophyta</taxon>
        <taxon>Magnoliopsida</taxon>
        <taxon>eudicotyledons</taxon>
        <taxon>Gunneridae</taxon>
        <taxon>Pentapetalae</taxon>
        <taxon>asterids</taxon>
        <taxon>lamiids</taxon>
        <taxon>Solanales</taxon>
        <taxon>Solanaceae</taxon>
        <taxon>Solanoideae</taxon>
        <taxon>Capsiceae</taxon>
        <taxon>Capsicum</taxon>
    </lineage>
</organism>
<reference evidence="3 4" key="1">
    <citation type="journal article" date="2014" name="Nat. Genet.">
        <title>Genome sequence of the hot pepper provides insights into the evolution of pungency in Capsicum species.</title>
        <authorList>
            <person name="Kim S."/>
            <person name="Park M."/>
            <person name="Yeom S.I."/>
            <person name="Kim Y.M."/>
            <person name="Lee J.M."/>
            <person name="Lee H.A."/>
            <person name="Seo E."/>
            <person name="Choi J."/>
            <person name="Cheong K."/>
            <person name="Kim K.T."/>
            <person name="Jung K."/>
            <person name="Lee G.W."/>
            <person name="Oh S.K."/>
            <person name="Bae C."/>
            <person name="Kim S.B."/>
            <person name="Lee H.Y."/>
            <person name="Kim S.Y."/>
            <person name="Kim M.S."/>
            <person name="Kang B.C."/>
            <person name="Jo Y.D."/>
            <person name="Yang H.B."/>
            <person name="Jeong H.J."/>
            <person name="Kang W.H."/>
            <person name="Kwon J.K."/>
            <person name="Shin C."/>
            <person name="Lim J.Y."/>
            <person name="Park J.H."/>
            <person name="Huh J.H."/>
            <person name="Kim J.S."/>
            <person name="Kim B.D."/>
            <person name="Cohen O."/>
            <person name="Paran I."/>
            <person name="Suh M.C."/>
            <person name="Lee S.B."/>
            <person name="Kim Y.K."/>
            <person name="Shin Y."/>
            <person name="Noh S.J."/>
            <person name="Park J."/>
            <person name="Seo Y.S."/>
            <person name="Kwon S.Y."/>
            <person name="Kim H.A."/>
            <person name="Park J.M."/>
            <person name="Kim H.J."/>
            <person name="Choi S.B."/>
            <person name="Bosland P.W."/>
            <person name="Reeves G."/>
            <person name="Jo S.H."/>
            <person name="Lee B.W."/>
            <person name="Cho H.T."/>
            <person name="Choi H.S."/>
            <person name="Lee M.S."/>
            <person name="Yu Y."/>
            <person name="Do Choi Y."/>
            <person name="Park B.S."/>
            <person name="van Deynze A."/>
            <person name="Ashrafi H."/>
            <person name="Hill T."/>
            <person name="Kim W.T."/>
            <person name="Pai H.S."/>
            <person name="Ahn H.K."/>
            <person name="Yeam I."/>
            <person name="Giovannoni J.J."/>
            <person name="Rose J.K."/>
            <person name="Sorensen I."/>
            <person name="Lee S.J."/>
            <person name="Kim R.W."/>
            <person name="Choi I.Y."/>
            <person name="Choi B.S."/>
            <person name="Lim J.S."/>
            <person name="Lee Y.H."/>
            <person name="Choi D."/>
        </authorList>
    </citation>
    <scope>NUCLEOTIDE SEQUENCE [LARGE SCALE GENOMIC DNA]</scope>
    <source>
        <strain evidence="4">cv. CM334</strain>
    </source>
</reference>
<dbReference type="Proteomes" id="UP000222542">
    <property type="component" value="Unassembled WGS sequence"/>
</dbReference>
<feature type="compositionally biased region" description="Basic and acidic residues" evidence="1">
    <location>
        <begin position="157"/>
        <end position="168"/>
    </location>
</feature>
<evidence type="ECO:0000259" key="2">
    <source>
        <dbReference type="Pfam" id="PF11926"/>
    </source>
</evidence>
<protein>
    <recommendedName>
        <fullName evidence="2">DUF3444 domain-containing protein</fullName>
    </recommendedName>
</protein>
<accession>A0A2G2YZ66</accession>
<dbReference type="PANTHER" id="PTHR45089:SF52">
    <property type="entry name" value="DUF3444 DOMAIN-CONTAINING PROTEIN"/>
    <property type="match status" value="1"/>
</dbReference>
<dbReference type="STRING" id="4072.A0A2G2YZ66"/>
<proteinExistence type="predicted"/>
<feature type="domain" description="DUF3444" evidence="2">
    <location>
        <begin position="216"/>
        <end position="420"/>
    </location>
</feature>
<dbReference type="Gramene" id="PHT75024">
    <property type="protein sequence ID" value="PHT75024"/>
    <property type="gene ID" value="T459_22301"/>
</dbReference>
<comment type="caution">
    <text evidence="3">The sequence shown here is derived from an EMBL/GenBank/DDBJ whole genome shotgun (WGS) entry which is preliminary data.</text>
</comment>
<dbReference type="EMBL" id="AYRZ02000008">
    <property type="protein sequence ID" value="PHT75024.1"/>
    <property type="molecule type" value="Genomic_DNA"/>
</dbReference>
<reference evidence="3 4" key="2">
    <citation type="journal article" date="2017" name="Genome Biol.">
        <title>New reference genome sequences of hot pepper reveal the massive evolution of plant disease-resistance genes by retroduplication.</title>
        <authorList>
            <person name="Kim S."/>
            <person name="Park J."/>
            <person name="Yeom S.I."/>
            <person name="Kim Y.M."/>
            <person name="Seo E."/>
            <person name="Kim K.T."/>
            <person name="Kim M.S."/>
            <person name="Lee J.M."/>
            <person name="Cheong K."/>
            <person name="Shin H.S."/>
            <person name="Kim S.B."/>
            <person name="Han K."/>
            <person name="Lee J."/>
            <person name="Park M."/>
            <person name="Lee H.A."/>
            <person name="Lee H.Y."/>
            <person name="Lee Y."/>
            <person name="Oh S."/>
            <person name="Lee J.H."/>
            <person name="Choi E."/>
            <person name="Choi E."/>
            <person name="Lee S.E."/>
            <person name="Jeon J."/>
            <person name="Kim H."/>
            <person name="Choi G."/>
            <person name="Song H."/>
            <person name="Lee J."/>
            <person name="Lee S.C."/>
            <person name="Kwon J.K."/>
            <person name="Lee H.Y."/>
            <person name="Koo N."/>
            <person name="Hong Y."/>
            <person name="Kim R.W."/>
            <person name="Kang W.H."/>
            <person name="Huh J.H."/>
            <person name="Kang B.C."/>
            <person name="Yang T.J."/>
            <person name="Lee Y.H."/>
            <person name="Bennetzen J.L."/>
            <person name="Choi D."/>
        </authorList>
    </citation>
    <scope>NUCLEOTIDE SEQUENCE [LARGE SCALE GENOMIC DNA]</scope>
    <source>
        <strain evidence="4">cv. CM334</strain>
    </source>
</reference>
<dbReference type="Pfam" id="PF11926">
    <property type="entry name" value="DUF3444"/>
    <property type="match status" value="1"/>
</dbReference>
<gene>
    <name evidence="3" type="ORF">T459_22301</name>
</gene>
<name>A0A2G2YZ66_CAPAN</name>
<dbReference type="PANTHER" id="PTHR45089">
    <property type="entry name" value="DNAJ HEAT SHOCK AMINO-TERMINAL DOMAIN PROTEIN-RELATED"/>
    <property type="match status" value="1"/>
</dbReference>
<feature type="region of interest" description="Disordered" evidence="1">
    <location>
        <begin position="451"/>
        <end position="499"/>
    </location>
</feature>